<sequence length="125" mass="13501">MCLAANPASPHQAGHTIWLDERSFCLYVPMEAGDAEGGLIVWADRLRTLGLASVVTAVREPSHDSVDVLHAGCDPGVAEAEPYLEILVGGETGAFLHYRGDEIEDELSALREILNRRSCARRASS</sequence>
<proteinExistence type="predicted"/>
<reference evidence="1" key="1">
    <citation type="submission" date="2024-07" db="EMBL/GenBank/DDBJ databases">
        <title>A survey of Mimosa microsymbionts across Brazilian biomes reveals a high diversity of Paraburkholderia nodulating endemic species, but also that Cupriavidus is common as a symbiont of widespread species.</title>
        <authorList>
            <person name="Rouws L."/>
            <person name="Barauna A."/>
            <person name="Beukes C."/>
            <person name="Rouws J.R.C."/>
            <person name="De Faria S.M."/>
            <person name="Gross E."/>
            <person name="Bueno Dos Reis Junior F."/>
            <person name="Simon M.F."/>
            <person name="Maluk M."/>
            <person name="Odee D.W."/>
            <person name="Kenicer G."/>
            <person name="Young J.P.W."/>
            <person name="Reis V.M."/>
            <person name="Zilli J."/>
            <person name="James E.K."/>
        </authorList>
    </citation>
    <scope>NUCLEOTIDE SEQUENCE</scope>
    <source>
        <strain evidence="1">EG181B</strain>
    </source>
</reference>
<accession>A0ACC6U800</accession>
<comment type="caution">
    <text evidence="1">The sequence shown here is derived from an EMBL/GenBank/DDBJ whole genome shotgun (WGS) entry which is preliminary data.</text>
</comment>
<evidence type="ECO:0000313" key="1">
    <source>
        <dbReference type="EMBL" id="MEX3935790.1"/>
    </source>
</evidence>
<dbReference type="EMBL" id="JBFRCH010000023">
    <property type="protein sequence ID" value="MEX3935790.1"/>
    <property type="molecule type" value="Genomic_DNA"/>
</dbReference>
<name>A0ACC6U800_9BURK</name>
<keyword evidence="2" id="KW-1185">Reference proteome</keyword>
<organism evidence="1 2">
    <name type="scientific">Paraburkholderia phymatum</name>
    <dbReference type="NCBI Taxonomy" id="148447"/>
    <lineage>
        <taxon>Bacteria</taxon>
        <taxon>Pseudomonadati</taxon>
        <taxon>Pseudomonadota</taxon>
        <taxon>Betaproteobacteria</taxon>
        <taxon>Burkholderiales</taxon>
        <taxon>Burkholderiaceae</taxon>
        <taxon>Paraburkholderia</taxon>
    </lineage>
</organism>
<protein>
    <submittedName>
        <fullName evidence="1">Uncharacterized protein</fullName>
    </submittedName>
</protein>
<dbReference type="Proteomes" id="UP001558850">
    <property type="component" value="Unassembled WGS sequence"/>
</dbReference>
<evidence type="ECO:0000313" key="2">
    <source>
        <dbReference type="Proteomes" id="UP001558850"/>
    </source>
</evidence>
<gene>
    <name evidence="1" type="ORF">AB4Y32_29005</name>
</gene>